<protein>
    <submittedName>
        <fullName evidence="1">CHP02436-containing protein</fullName>
    </submittedName>
</protein>
<keyword evidence="2" id="KW-1185">Reference proteome</keyword>
<sequence length="127" mass="14683">MKSTESIIEQKSFRFAVRIINFYNFLQENAKEYVLSKQVLRSGTSIGANVSEALSSESTTDFIHKLGIAAKEVRETSYWLRLLSETKFIDEKSFSSIHEECKELLKIINSIILTTKQKQENKRKKSE</sequence>
<name>A0ABM5N2K3_EMTOG</name>
<dbReference type="PIRSF" id="PIRSF035652">
    <property type="entry name" value="CHP02436"/>
    <property type="match status" value="1"/>
</dbReference>
<dbReference type="SUPFAM" id="SSF158446">
    <property type="entry name" value="IVS-encoded protein-like"/>
    <property type="match status" value="1"/>
</dbReference>
<dbReference type="PANTHER" id="PTHR38471">
    <property type="entry name" value="FOUR HELIX BUNDLE PROTEIN"/>
    <property type="match status" value="1"/>
</dbReference>
<evidence type="ECO:0000313" key="1">
    <source>
        <dbReference type="EMBL" id="AFK03543.1"/>
    </source>
</evidence>
<dbReference type="PANTHER" id="PTHR38471:SF2">
    <property type="entry name" value="FOUR HELIX BUNDLE PROTEIN"/>
    <property type="match status" value="1"/>
</dbReference>
<dbReference type="Pfam" id="PF05635">
    <property type="entry name" value="23S_rRNA_IVP"/>
    <property type="match status" value="1"/>
</dbReference>
<dbReference type="EMBL" id="CP002961">
    <property type="protein sequence ID" value="AFK03543.1"/>
    <property type="molecule type" value="Genomic_DNA"/>
</dbReference>
<reference evidence="1 2" key="1">
    <citation type="submission" date="2011-07" db="EMBL/GenBank/DDBJ databases">
        <title>The complete genome of chromosome of Emticicia oligotrophica DSM 17448.</title>
        <authorList>
            <consortium name="US DOE Joint Genome Institute (JGI-PGF)"/>
            <person name="Lucas S."/>
            <person name="Han J."/>
            <person name="Lapidus A."/>
            <person name="Bruce D."/>
            <person name="Goodwin L."/>
            <person name="Pitluck S."/>
            <person name="Peters L."/>
            <person name="Kyrpides N."/>
            <person name="Mavromatis K."/>
            <person name="Ivanova N."/>
            <person name="Ovchinnikova G."/>
            <person name="Teshima H."/>
            <person name="Detter J.C."/>
            <person name="Tapia R."/>
            <person name="Han C."/>
            <person name="Land M."/>
            <person name="Hauser L."/>
            <person name="Markowitz V."/>
            <person name="Cheng J.-F."/>
            <person name="Hugenholtz P."/>
            <person name="Woyke T."/>
            <person name="Wu D."/>
            <person name="Tindall B."/>
            <person name="Pomrenke H."/>
            <person name="Brambilla E."/>
            <person name="Klenk H.-P."/>
            <person name="Eisen J.A."/>
        </authorList>
    </citation>
    <scope>NUCLEOTIDE SEQUENCE [LARGE SCALE GENOMIC DNA]</scope>
    <source>
        <strain evidence="1 2">DSM 17448</strain>
    </source>
</reference>
<dbReference type="InterPro" id="IPR036583">
    <property type="entry name" value="23S_rRNA_IVS_sf"/>
</dbReference>
<dbReference type="Gene3D" id="1.20.1440.60">
    <property type="entry name" value="23S rRNA-intervening sequence"/>
    <property type="match status" value="1"/>
</dbReference>
<organism evidence="1 2">
    <name type="scientific">Emticicia oligotrophica (strain DSM 17448 / CIP 109782 / MTCC 6937 / GPTSA100-15)</name>
    <dbReference type="NCBI Taxonomy" id="929562"/>
    <lineage>
        <taxon>Bacteria</taxon>
        <taxon>Pseudomonadati</taxon>
        <taxon>Bacteroidota</taxon>
        <taxon>Cytophagia</taxon>
        <taxon>Cytophagales</taxon>
        <taxon>Leadbetterellaceae</taxon>
        <taxon>Emticicia</taxon>
    </lineage>
</organism>
<accession>A0ABM5N2K3</accession>
<gene>
    <name evidence="1" type="ordered locus">Emtol_2407</name>
</gene>
<proteinExistence type="predicted"/>
<dbReference type="RefSeq" id="WP_015029240.1">
    <property type="nucleotide sequence ID" value="NC_018748.1"/>
</dbReference>
<evidence type="ECO:0000313" key="2">
    <source>
        <dbReference type="Proteomes" id="UP000002875"/>
    </source>
</evidence>
<dbReference type="NCBIfam" id="TIGR02436">
    <property type="entry name" value="four helix bundle protein"/>
    <property type="match status" value="1"/>
</dbReference>
<dbReference type="Proteomes" id="UP000002875">
    <property type="component" value="Chromosome"/>
</dbReference>
<dbReference type="InterPro" id="IPR012657">
    <property type="entry name" value="23S_rRNA-intervening_sequence"/>
</dbReference>